<sequence>MNVKKLNVKDEYMEVLRTKSYIDIWSKVQGELRRTTILSKIGDVDKLVSPVTRIPSYTHILYDYLLEPHQEILINMIQRSNLHYLLLDYFEASLEACKICGSLLQCIAQTRANYCIIQRVIKLVKRVSSNQTDDCDRDDQFQIIFSELATFAKLDNPLSSSSQLQFGIIHNRYGLMLNRLTMKRKRIARKAKVISLCKKAWRVSLIMACSGLAIATIVLAVHSVVGIVAAPGLVCFQLGFLRRKIKSAQHGLKRSNLMKFHAQLDAAAKGVYTLDRDFDTMSRLVMRLHDEIEHGKSIAEWCVKVQKKQMLKEVVKEFQTQESCFLEKLGELEEHVYLCVLTINRARKLVIQETNIYAQQQR</sequence>
<organism evidence="7 8">
    <name type="scientific">Macleaya cordata</name>
    <name type="common">Five-seeded plume-poppy</name>
    <name type="synonym">Bocconia cordata</name>
    <dbReference type="NCBI Taxonomy" id="56857"/>
    <lineage>
        <taxon>Eukaryota</taxon>
        <taxon>Viridiplantae</taxon>
        <taxon>Streptophyta</taxon>
        <taxon>Embryophyta</taxon>
        <taxon>Tracheophyta</taxon>
        <taxon>Spermatophyta</taxon>
        <taxon>Magnoliopsida</taxon>
        <taxon>Ranunculales</taxon>
        <taxon>Papaveraceae</taxon>
        <taxon>Papaveroideae</taxon>
        <taxon>Macleaya</taxon>
    </lineage>
</organism>
<feature type="transmembrane region" description="Helical" evidence="6">
    <location>
        <begin position="200"/>
        <end position="218"/>
    </location>
</feature>
<evidence type="ECO:0000256" key="5">
    <source>
        <dbReference type="ARBA" id="ARBA00023136"/>
    </source>
</evidence>
<evidence type="ECO:0000313" key="8">
    <source>
        <dbReference type="Proteomes" id="UP000195402"/>
    </source>
</evidence>
<evidence type="ECO:0000256" key="2">
    <source>
        <dbReference type="ARBA" id="ARBA00009074"/>
    </source>
</evidence>
<dbReference type="EMBL" id="MVGT01003506">
    <property type="protein sequence ID" value="OVA03811.1"/>
    <property type="molecule type" value="Genomic_DNA"/>
</dbReference>
<keyword evidence="5 6" id="KW-0472">Membrane</keyword>
<evidence type="ECO:0000256" key="1">
    <source>
        <dbReference type="ARBA" id="ARBA00004370"/>
    </source>
</evidence>
<accession>A0A200Q023</accession>
<feature type="transmembrane region" description="Helical" evidence="6">
    <location>
        <begin position="224"/>
        <end position="241"/>
    </location>
</feature>
<dbReference type="GO" id="GO:0016020">
    <property type="term" value="C:membrane"/>
    <property type="evidence" value="ECO:0007669"/>
    <property type="project" value="UniProtKB-SubCell"/>
</dbReference>
<evidence type="ECO:0000256" key="4">
    <source>
        <dbReference type="ARBA" id="ARBA00022989"/>
    </source>
</evidence>
<evidence type="ECO:0000313" key="7">
    <source>
        <dbReference type="EMBL" id="OVA03811.1"/>
    </source>
</evidence>
<evidence type="ECO:0000256" key="6">
    <source>
        <dbReference type="SAM" id="Phobius"/>
    </source>
</evidence>
<dbReference type="PANTHER" id="PTHR31113:SF20">
    <property type="entry name" value="UPF0496 PROTEIN 2-RELATED"/>
    <property type="match status" value="1"/>
</dbReference>
<dbReference type="Proteomes" id="UP000195402">
    <property type="component" value="Unassembled WGS sequence"/>
</dbReference>
<evidence type="ECO:0000256" key="3">
    <source>
        <dbReference type="ARBA" id="ARBA00022692"/>
    </source>
</evidence>
<keyword evidence="8" id="KW-1185">Reference proteome</keyword>
<dbReference type="AlphaFoldDB" id="A0A200Q023"/>
<dbReference type="STRING" id="56857.A0A200Q023"/>
<dbReference type="InterPro" id="IPR007749">
    <property type="entry name" value="DUF677"/>
</dbReference>
<dbReference type="Pfam" id="PF05055">
    <property type="entry name" value="DUF677"/>
    <property type="match status" value="1"/>
</dbReference>
<dbReference type="OMA" id="YCIINET"/>
<proteinExistence type="inferred from homology"/>
<name>A0A200Q023_MACCD</name>
<comment type="caution">
    <text evidence="7">The sequence shown here is derived from an EMBL/GenBank/DDBJ whole genome shotgun (WGS) entry which is preliminary data.</text>
</comment>
<gene>
    <name evidence="7" type="ORF">BVC80_1695g10</name>
</gene>
<dbReference type="OrthoDB" id="776561at2759"/>
<dbReference type="PANTHER" id="PTHR31113">
    <property type="entry name" value="UPF0496 PROTEIN 3-RELATED"/>
    <property type="match status" value="1"/>
</dbReference>
<comment type="subcellular location">
    <subcellularLocation>
        <location evidence="1">Membrane</location>
    </subcellularLocation>
</comment>
<comment type="similarity">
    <text evidence="2">Belongs to the UPF0496 family.</text>
</comment>
<keyword evidence="3 6" id="KW-0812">Transmembrane</keyword>
<protein>
    <submittedName>
        <fullName evidence="7">Uncharacterized protein</fullName>
    </submittedName>
</protein>
<reference evidence="7 8" key="1">
    <citation type="journal article" date="2017" name="Mol. Plant">
        <title>The Genome of Medicinal Plant Macleaya cordata Provides New Insights into Benzylisoquinoline Alkaloids Metabolism.</title>
        <authorList>
            <person name="Liu X."/>
            <person name="Liu Y."/>
            <person name="Huang P."/>
            <person name="Ma Y."/>
            <person name="Qing Z."/>
            <person name="Tang Q."/>
            <person name="Cao H."/>
            <person name="Cheng P."/>
            <person name="Zheng Y."/>
            <person name="Yuan Z."/>
            <person name="Zhou Y."/>
            <person name="Liu J."/>
            <person name="Tang Z."/>
            <person name="Zhuo Y."/>
            <person name="Zhang Y."/>
            <person name="Yu L."/>
            <person name="Huang J."/>
            <person name="Yang P."/>
            <person name="Peng Q."/>
            <person name="Zhang J."/>
            <person name="Jiang W."/>
            <person name="Zhang Z."/>
            <person name="Lin K."/>
            <person name="Ro D.K."/>
            <person name="Chen X."/>
            <person name="Xiong X."/>
            <person name="Shang Y."/>
            <person name="Huang S."/>
            <person name="Zeng J."/>
        </authorList>
    </citation>
    <scope>NUCLEOTIDE SEQUENCE [LARGE SCALE GENOMIC DNA]</scope>
    <source>
        <strain evidence="8">cv. BLH2017</strain>
        <tissue evidence="7">Root</tissue>
    </source>
</reference>
<keyword evidence="4 6" id="KW-1133">Transmembrane helix</keyword>
<dbReference type="InParanoid" id="A0A200Q023"/>